<dbReference type="PANTHER" id="PTHR34997:SF1">
    <property type="entry name" value="PEPTIDOGLYCAN-BINDING LYSIN DOMAIN"/>
    <property type="match status" value="1"/>
</dbReference>
<protein>
    <recommendedName>
        <fullName evidence="4">LysM domain-containing protein</fullName>
    </recommendedName>
</protein>
<dbReference type="InterPro" id="IPR018392">
    <property type="entry name" value="LysM"/>
</dbReference>
<proteinExistence type="predicted"/>
<name>A0A0L9TKW0_PHAAN</name>
<evidence type="ECO:0000259" key="4">
    <source>
        <dbReference type="PROSITE" id="PS51782"/>
    </source>
</evidence>
<keyword evidence="2" id="KW-0843">Virulence</keyword>
<evidence type="ECO:0000313" key="7">
    <source>
        <dbReference type="Proteomes" id="UP000053144"/>
    </source>
</evidence>
<evidence type="ECO:0000256" key="3">
    <source>
        <dbReference type="SAM" id="SignalP"/>
    </source>
</evidence>
<dbReference type="AlphaFoldDB" id="A0A0L9TKW0"/>
<gene>
    <name evidence="5" type="ORF">HKW66_Vig0007620</name>
    <name evidence="6" type="ORF">LR48_Vigan01g066600</name>
</gene>
<reference evidence="5 8" key="3">
    <citation type="submission" date="2020-05" db="EMBL/GenBank/DDBJ databases">
        <title>Vigna angularis (adzuki bean) Var. LongXiaoDou No. 4 denovo assembly.</title>
        <authorList>
            <person name="Xiang H."/>
        </authorList>
    </citation>
    <scope>NUCLEOTIDE SEQUENCE [LARGE SCALE GENOMIC DNA]</scope>
    <source>
        <tissue evidence="5">Leaf</tissue>
    </source>
</reference>
<dbReference type="SUPFAM" id="SSF54106">
    <property type="entry name" value="LysM domain"/>
    <property type="match status" value="1"/>
</dbReference>
<feature type="signal peptide" evidence="3">
    <location>
        <begin position="1"/>
        <end position="28"/>
    </location>
</feature>
<reference evidence="7" key="1">
    <citation type="journal article" date="2015" name="Proc. Natl. Acad. Sci. U.S.A.">
        <title>Genome sequencing of adzuki bean (Vigna angularis) provides insight into high starch and low fat accumulation and domestication.</title>
        <authorList>
            <person name="Yang K."/>
            <person name="Tian Z."/>
            <person name="Chen C."/>
            <person name="Luo L."/>
            <person name="Zhao B."/>
            <person name="Wang Z."/>
            <person name="Yu L."/>
            <person name="Li Y."/>
            <person name="Sun Y."/>
            <person name="Li W."/>
            <person name="Chen Y."/>
            <person name="Li Y."/>
            <person name="Zhang Y."/>
            <person name="Ai D."/>
            <person name="Zhao J."/>
            <person name="Shang C."/>
            <person name="Ma Y."/>
            <person name="Wu B."/>
            <person name="Wang M."/>
            <person name="Gao L."/>
            <person name="Sun D."/>
            <person name="Zhang P."/>
            <person name="Guo F."/>
            <person name="Wang W."/>
            <person name="Li Y."/>
            <person name="Wang J."/>
            <person name="Varshney R.K."/>
            <person name="Wang J."/>
            <person name="Ling H.Q."/>
            <person name="Wan P."/>
        </authorList>
    </citation>
    <scope>NUCLEOTIDE SEQUENCE</scope>
    <source>
        <strain evidence="7">cv. Jingnong 6</strain>
    </source>
</reference>
<evidence type="ECO:0000256" key="2">
    <source>
        <dbReference type="ARBA" id="ARBA00023026"/>
    </source>
</evidence>
<accession>A0A0L9TKW0</accession>
<dbReference type="OMA" id="PNINCNF"/>
<dbReference type="InterPro" id="IPR052210">
    <property type="entry name" value="LysM1-like"/>
</dbReference>
<dbReference type="GO" id="GO:0008061">
    <property type="term" value="F:chitin binding"/>
    <property type="evidence" value="ECO:0007669"/>
    <property type="project" value="UniProtKB-KW"/>
</dbReference>
<dbReference type="PANTHER" id="PTHR34997">
    <property type="entry name" value="AM15"/>
    <property type="match status" value="1"/>
</dbReference>
<evidence type="ECO:0000313" key="6">
    <source>
        <dbReference type="EMBL" id="KOM31111.1"/>
    </source>
</evidence>
<dbReference type="PROSITE" id="PS51782">
    <property type="entry name" value="LYSM"/>
    <property type="match status" value="1"/>
</dbReference>
<dbReference type="EMBL" id="CM003371">
    <property type="protein sequence ID" value="KOM31111.1"/>
    <property type="molecule type" value="Genomic_DNA"/>
</dbReference>
<dbReference type="InterPro" id="IPR036779">
    <property type="entry name" value="LysM_dom_sf"/>
</dbReference>
<keyword evidence="3" id="KW-0732">Signal</keyword>
<dbReference type="Pfam" id="PF01476">
    <property type="entry name" value="LysM"/>
    <property type="match status" value="1"/>
</dbReference>
<sequence length="83" mass="8945">MKSTVTSFALILLSLLVVFLLVVTPAVGGVTCKAVHGVEEGETCTSIFQGFNLQERDFLLINPNINCNFIFVGQWVCVNGVAP</sequence>
<dbReference type="SMART" id="SM00257">
    <property type="entry name" value="LysM"/>
    <property type="match status" value="1"/>
</dbReference>
<keyword evidence="1" id="KW-0147">Chitin-binding</keyword>
<dbReference type="EMBL" id="JABFOF010000001">
    <property type="protein sequence ID" value="KAG2410097.1"/>
    <property type="molecule type" value="Genomic_DNA"/>
</dbReference>
<evidence type="ECO:0000313" key="5">
    <source>
        <dbReference type="EMBL" id="KAG2410097.1"/>
    </source>
</evidence>
<dbReference type="Gramene" id="KOM31111">
    <property type="protein sequence ID" value="KOM31111"/>
    <property type="gene ID" value="LR48_Vigan01g066600"/>
</dbReference>
<reference evidence="6" key="2">
    <citation type="submission" date="2015-02" db="EMBL/GenBank/DDBJ databases">
        <authorList>
            <person name="Chooi Y.-H."/>
        </authorList>
    </citation>
    <scope>NUCLEOTIDE SEQUENCE</scope>
    <source>
        <tissue evidence="6">Seedling</tissue>
    </source>
</reference>
<dbReference type="Proteomes" id="UP000053144">
    <property type="component" value="Chromosome 1"/>
</dbReference>
<dbReference type="STRING" id="3914.A0A0L9TKW0"/>
<dbReference type="CDD" id="cd00118">
    <property type="entry name" value="LysM"/>
    <property type="match status" value="1"/>
</dbReference>
<evidence type="ECO:0000256" key="1">
    <source>
        <dbReference type="ARBA" id="ARBA00022669"/>
    </source>
</evidence>
<organism evidence="6 7">
    <name type="scientific">Phaseolus angularis</name>
    <name type="common">Azuki bean</name>
    <name type="synonym">Vigna angularis</name>
    <dbReference type="NCBI Taxonomy" id="3914"/>
    <lineage>
        <taxon>Eukaryota</taxon>
        <taxon>Viridiplantae</taxon>
        <taxon>Streptophyta</taxon>
        <taxon>Embryophyta</taxon>
        <taxon>Tracheophyta</taxon>
        <taxon>Spermatophyta</taxon>
        <taxon>Magnoliopsida</taxon>
        <taxon>eudicotyledons</taxon>
        <taxon>Gunneridae</taxon>
        <taxon>Pentapetalae</taxon>
        <taxon>rosids</taxon>
        <taxon>fabids</taxon>
        <taxon>Fabales</taxon>
        <taxon>Fabaceae</taxon>
        <taxon>Papilionoideae</taxon>
        <taxon>50 kb inversion clade</taxon>
        <taxon>NPAAA clade</taxon>
        <taxon>indigoferoid/millettioid clade</taxon>
        <taxon>Phaseoleae</taxon>
        <taxon>Vigna</taxon>
    </lineage>
</organism>
<feature type="chain" id="PRO_5005594751" description="LysM domain-containing protein" evidence="3">
    <location>
        <begin position="29"/>
        <end position="83"/>
    </location>
</feature>
<feature type="domain" description="LysM" evidence="4">
    <location>
        <begin position="34"/>
        <end position="78"/>
    </location>
</feature>
<dbReference type="Proteomes" id="UP000743370">
    <property type="component" value="Unassembled WGS sequence"/>
</dbReference>
<evidence type="ECO:0000313" key="8">
    <source>
        <dbReference type="Proteomes" id="UP000743370"/>
    </source>
</evidence>
<dbReference type="Gene3D" id="3.10.350.10">
    <property type="entry name" value="LysM domain"/>
    <property type="match status" value="1"/>
</dbReference>